<sequence>MSTTKLPQEILESIVPFLDTRSLGACLLAGRCFRIACEAELFRSVVLREDPSRRPNRYTGWNAAHKAFINDCVFVASSRHLARFVEGLTIELNKDPSVAKLLEMVLVRVAGTLKRLELVVAAWALDIPDGLVEAVLDVMGRAQLERIELGCQHGRGHLDFLCKAIADQRPGIDRVDWRKVHATILVDEWNEYSLRSWSALLSLLTTLTIRWDDNRYPSYLTEYPILSQLRALTLQFTGDDATTVRLDARQGQLLSLLPTLAPALETLRFEIGWTLDWDPDSEQGVPWPSLGPAEFSFQDRKKAFPALERCECAHTIRWWHPSWGVEEREFFAGWLLDWTDERLAGPVKAGILDVSLVVLG</sequence>
<comment type="caution">
    <text evidence="1">The sequence shown here is derived from an EMBL/GenBank/DDBJ whole genome shotgun (WGS) entry which is preliminary data.</text>
</comment>
<gene>
    <name evidence="1" type="ORF">HMN09_00357100</name>
</gene>
<protein>
    <recommendedName>
        <fullName evidence="3">F-box domain-containing protein</fullName>
    </recommendedName>
</protein>
<dbReference type="AlphaFoldDB" id="A0A8H6WH58"/>
<evidence type="ECO:0000313" key="2">
    <source>
        <dbReference type="Proteomes" id="UP000613580"/>
    </source>
</evidence>
<dbReference type="EMBL" id="JACAZE010000004">
    <property type="protein sequence ID" value="KAF7318479.1"/>
    <property type="molecule type" value="Genomic_DNA"/>
</dbReference>
<proteinExistence type="predicted"/>
<accession>A0A8H6WH58</accession>
<keyword evidence="2" id="KW-1185">Reference proteome</keyword>
<dbReference type="OrthoDB" id="2745898at2759"/>
<evidence type="ECO:0008006" key="3">
    <source>
        <dbReference type="Google" id="ProtNLM"/>
    </source>
</evidence>
<name>A0A8H6WH58_MYCCL</name>
<evidence type="ECO:0000313" key="1">
    <source>
        <dbReference type="EMBL" id="KAF7318479.1"/>
    </source>
</evidence>
<dbReference type="SUPFAM" id="SSF81383">
    <property type="entry name" value="F-box domain"/>
    <property type="match status" value="1"/>
</dbReference>
<reference evidence="1" key="1">
    <citation type="submission" date="2020-05" db="EMBL/GenBank/DDBJ databases">
        <title>Mycena genomes resolve the evolution of fungal bioluminescence.</title>
        <authorList>
            <person name="Tsai I.J."/>
        </authorList>
    </citation>
    <scope>NUCLEOTIDE SEQUENCE</scope>
    <source>
        <strain evidence="1">110903Hualien_Pintung</strain>
    </source>
</reference>
<dbReference type="Proteomes" id="UP000613580">
    <property type="component" value="Unassembled WGS sequence"/>
</dbReference>
<organism evidence="1 2">
    <name type="scientific">Mycena chlorophos</name>
    <name type="common">Agaric fungus</name>
    <name type="synonym">Agaricus chlorophos</name>
    <dbReference type="NCBI Taxonomy" id="658473"/>
    <lineage>
        <taxon>Eukaryota</taxon>
        <taxon>Fungi</taxon>
        <taxon>Dikarya</taxon>
        <taxon>Basidiomycota</taxon>
        <taxon>Agaricomycotina</taxon>
        <taxon>Agaricomycetes</taxon>
        <taxon>Agaricomycetidae</taxon>
        <taxon>Agaricales</taxon>
        <taxon>Marasmiineae</taxon>
        <taxon>Mycenaceae</taxon>
        <taxon>Mycena</taxon>
    </lineage>
</organism>
<dbReference type="InterPro" id="IPR036047">
    <property type="entry name" value="F-box-like_dom_sf"/>
</dbReference>